<evidence type="ECO:0000313" key="2">
    <source>
        <dbReference type="EMBL" id="CAC5414783.1"/>
    </source>
</evidence>
<evidence type="ECO:0000256" key="1">
    <source>
        <dbReference type="SAM" id="SignalP"/>
    </source>
</evidence>
<protein>
    <recommendedName>
        <fullName evidence="4">VWFC domain-containing protein</fullName>
    </recommendedName>
</protein>
<evidence type="ECO:0008006" key="4">
    <source>
        <dbReference type="Google" id="ProtNLM"/>
    </source>
</evidence>
<dbReference type="AlphaFoldDB" id="A0A6J8E426"/>
<dbReference type="GO" id="GO:0005615">
    <property type="term" value="C:extracellular space"/>
    <property type="evidence" value="ECO:0007669"/>
    <property type="project" value="TreeGrafter"/>
</dbReference>
<keyword evidence="3" id="KW-1185">Reference proteome</keyword>
<proteinExistence type="predicted"/>
<gene>
    <name evidence="2" type="ORF">MCOR_47530</name>
</gene>
<dbReference type="GO" id="GO:0030514">
    <property type="term" value="P:negative regulation of BMP signaling pathway"/>
    <property type="evidence" value="ECO:0007669"/>
    <property type="project" value="TreeGrafter"/>
</dbReference>
<dbReference type="PANTHER" id="PTHR46252">
    <property type="entry name" value="BRORIN FAMILY MEMBER"/>
    <property type="match status" value="1"/>
</dbReference>
<organism evidence="2 3">
    <name type="scientific">Mytilus coruscus</name>
    <name type="common">Sea mussel</name>
    <dbReference type="NCBI Taxonomy" id="42192"/>
    <lineage>
        <taxon>Eukaryota</taxon>
        <taxon>Metazoa</taxon>
        <taxon>Spiralia</taxon>
        <taxon>Lophotrochozoa</taxon>
        <taxon>Mollusca</taxon>
        <taxon>Bivalvia</taxon>
        <taxon>Autobranchia</taxon>
        <taxon>Pteriomorphia</taxon>
        <taxon>Mytilida</taxon>
        <taxon>Mytiloidea</taxon>
        <taxon>Mytilidae</taxon>
        <taxon>Mytilinae</taxon>
        <taxon>Mytilus</taxon>
    </lineage>
</organism>
<keyword evidence="1" id="KW-0732">Signal</keyword>
<dbReference type="InterPro" id="IPR042979">
    <property type="entry name" value="VWC2/VWC2L"/>
</dbReference>
<dbReference type="GO" id="GO:0032281">
    <property type="term" value="C:AMPA glutamate receptor complex"/>
    <property type="evidence" value="ECO:0007669"/>
    <property type="project" value="TreeGrafter"/>
</dbReference>
<name>A0A6J8E426_MYTCO</name>
<sequence length="323" mass="34485">MATNVLSLYGLTLTAVLGITSGLLESCPQPCMQGGHRYCHPIPCPHPPCNNSFTPEGACCPVCPNSTDCPHPCTQGGRRFCGPIPCPKPPCDDPVTPTGACCAECKNGTDCPHPCMQGGKKYCRPIPCPAPPCNNSFVPYGACCPVCPNTPDCPHPCKQGGSQFCEPIPCPKPPCDEPVTIKGTCCPQCPKHCPHPCTVNGHKFCYPPPCPPPPPNCTHPYTPPGECCEICNDTKTAVIRKDITDCPYPCEQGGQRYCHPIPCPMQPCADRVLLKGTCCETCPNGPNCMIEGHIFPAFKDTIHEGKLCRCYGLTGKCDEILAS</sequence>
<feature type="chain" id="PRO_5026799797" description="VWFC domain-containing protein" evidence="1">
    <location>
        <begin position="23"/>
        <end position="323"/>
    </location>
</feature>
<dbReference type="EMBL" id="CACVKT020008353">
    <property type="protein sequence ID" value="CAC5414783.1"/>
    <property type="molecule type" value="Genomic_DNA"/>
</dbReference>
<reference evidence="2 3" key="1">
    <citation type="submission" date="2020-06" db="EMBL/GenBank/DDBJ databases">
        <authorList>
            <person name="Li R."/>
            <person name="Bekaert M."/>
        </authorList>
    </citation>
    <scope>NUCLEOTIDE SEQUENCE [LARGE SCALE GENOMIC DNA]</scope>
    <source>
        <strain evidence="3">wild</strain>
    </source>
</reference>
<dbReference type="PANTHER" id="PTHR46252:SF3">
    <property type="entry name" value="KIELIN_CHORDIN-LIKE PROTEIN"/>
    <property type="match status" value="1"/>
</dbReference>
<dbReference type="GO" id="GO:0045202">
    <property type="term" value="C:synapse"/>
    <property type="evidence" value="ECO:0007669"/>
    <property type="project" value="UniProtKB-SubCell"/>
</dbReference>
<evidence type="ECO:0000313" key="3">
    <source>
        <dbReference type="Proteomes" id="UP000507470"/>
    </source>
</evidence>
<accession>A0A6J8E426</accession>
<dbReference type="Proteomes" id="UP000507470">
    <property type="component" value="Unassembled WGS sequence"/>
</dbReference>
<feature type="signal peptide" evidence="1">
    <location>
        <begin position="1"/>
        <end position="22"/>
    </location>
</feature>
<dbReference type="OrthoDB" id="6143289at2759"/>